<name>A0ABS9C1D6_9BACT</name>
<gene>
    <name evidence="1" type="ORF">L0U89_19450</name>
</gene>
<reference evidence="1 2" key="1">
    <citation type="submission" date="2022-01" db="EMBL/GenBank/DDBJ databases">
        <title>Mariniradius saccharolyticus sp. nov., isolated from sediment of a river.</title>
        <authorList>
            <person name="Liu H."/>
        </authorList>
    </citation>
    <scope>NUCLEOTIDE SEQUENCE [LARGE SCALE GENOMIC DNA]</scope>
    <source>
        <strain evidence="1 2">RY-2</strain>
    </source>
</reference>
<sequence length="146" mass="16699">MKTFIFILVSIVVLFSCDRTVLLTIDDDVKKEFDFSCGSVMINSAYSFGPGYRISQHFYLSTQVILDFDSLKMIHKGIEQPFRVTDETLELVIEKKKIVKGEKLINIFVDFPDNLKPGDSLLIRMKGYIICEGTSVYDDEIVVLLK</sequence>
<comment type="caution">
    <text evidence="1">The sequence shown here is derived from an EMBL/GenBank/DDBJ whole genome shotgun (WGS) entry which is preliminary data.</text>
</comment>
<proteinExistence type="predicted"/>
<evidence type="ECO:0000313" key="1">
    <source>
        <dbReference type="EMBL" id="MCF1753246.1"/>
    </source>
</evidence>
<organism evidence="1 2">
    <name type="scientific">Mariniradius sediminis</name>
    <dbReference type="NCBI Taxonomy" id="2909237"/>
    <lineage>
        <taxon>Bacteria</taxon>
        <taxon>Pseudomonadati</taxon>
        <taxon>Bacteroidota</taxon>
        <taxon>Cytophagia</taxon>
        <taxon>Cytophagales</taxon>
        <taxon>Cyclobacteriaceae</taxon>
        <taxon>Mariniradius</taxon>
    </lineage>
</organism>
<accession>A0ABS9C1D6</accession>
<dbReference type="RefSeq" id="WP_234863053.1">
    <property type="nucleotide sequence ID" value="NZ_JAKEVZ010000024.1"/>
</dbReference>
<evidence type="ECO:0000313" key="2">
    <source>
        <dbReference type="Proteomes" id="UP001201449"/>
    </source>
</evidence>
<keyword evidence="2" id="KW-1185">Reference proteome</keyword>
<dbReference type="Proteomes" id="UP001201449">
    <property type="component" value="Unassembled WGS sequence"/>
</dbReference>
<dbReference type="EMBL" id="JAKEVZ010000024">
    <property type="protein sequence ID" value="MCF1753246.1"/>
    <property type="molecule type" value="Genomic_DNA"/>
</dbReference>
<dbReference type="PROSITE" id="PS51257">
    <property type="entry name" value="PROKAR_LIPOPROTEIN"/>
    <property type="match status" value="1"/>
</dbReference>
<protein>
    <submittedName>
        <fullName evidence="1">Uncharacterized protein</fullName>
    </submittedName>
</protein>